<dbReference type="Proteomes" id="UP000794436">
    <property type="component" value="Unassembled WGS sequence"/>
</dbReference>
<accession>A0A8K1CUB9</accession>
<name>A0A8K1CUB9_PYTOL</name>
<reference evidence="2" key="1">
    <citation type="submission" date="2019-03" db="EMBL/GenBank/DDBJ databases">
        <title>Long read genome sequence of the mycoparasitic Pythium oligandrum ATCC 38472 isolated from sugarbeet rhizosphere.</title>
        <authorList>
            <person name="Gaulin E."/>
        </authorList>
    </citation>
    <scope>NUCLEOTIDE SEQUENCE</scope>
    <source>
        <strain evidence="2">ATCC 38472_TT</strain>
    </source>
</reference>
<proteinExistence type="predicted"/>
<feature type="compositionally biased region" description="Basic residues" evidence="1">
    <location>
        <begin position="412"/>
        <end position="429"/>
    </location>
</feature>
<evidence type="ECO:0000256" key="1">
    <source>
        <dbReference type="SAM" id="MobiDB-lite"/>
    </source>
</evidence>
<feature type="region of interest" description="Disordered" evidence="1">
    <location>
        <begin position="250"/>
        <end position="288"/>
    </location>
</feature>
<feature type="compositionally biased region" description="Basic and acidic residues" evidence="1">
    <location>
        <begin position="250"/>
        <end position="272"/>
    </location>
</feature>
<evidence type="ECO:0000313" key="2">
    <source>
        <dbReference type="EMBL" id="TMW69684.1"/>
    </source>
</evidence>
<comment type="caution">
    <text evidence="2">The sequence shown here is derived from an EMBL/GenBank/DDBJ whole genome shotgun (WGS) entry which is preliminary data.</text>
</comment>
<dbReference type="OrthoDB" id="165427at2759"/>
<evidence type="ECO:0000313" key="3">
    <source>
        <dbReference type="Proteomes" id="UP000794436"/>
    </source>
</evidence>
<feature type="region of interest" description="Disordered" evidence="1">
    <location>
        <begin position="579"/>
        <end position="599"/>
    </location>
</feature>
<gene>
    <name evidence="2" type="ORF">Poli38472_001840</name>
</gene>
<protein>
    <submittedName>
        <fullName evidence="2">Uncharacterized protein</fullName>
    </submittedName>
</protein>
<dbReference type="EMBL" id="SPLM01000001">
    <property type="protein sequence ID" value="TMW69684.1"/>
    <property type="molecule type" value="Genomic_DNA"/>
</dbReference>
<feature type="region of interest" description="Disordered" evidence="1">
    <location>
        <begin position="412"/>
        <end position="434"/>
    </location>
</feature>
<sequence length="599" mass="67726">MTLDVATSKQKPLLQQIAAVQPGNTLCQLNRVHFLKLCSTGLDVYRSLELVLDRVSVARPVVLTFLRHNHAQASAKILPFAGRGDVQKAQVTQFEKLQKDEAAWTETRHRKKQFVLQQMDPQREHYLYDHIGSALHTLHDEIMAGAQWQAYEFEKALWYYHALTQRLYAEHPMRNNEKTRQLIGSVQLCTRIAARRMQYGIRRFLRVNKATQKAIEQVQDMLIEELCQEAIVAYCLEVCRRSDARAEAEQIAKEEADKAIEDQSTREEKNEQPPEPPPENGDAPVDQPHVSEQLNLDLESSAESKEIALETTSGRQGGTAASELDHGKKELAFQPVTAKATPSPRLQTLDGVETALVPIQSARTHGSTMAATPTAQSKEELIAEDDTNIDDGDEDDERNWRSKLRLLKLRHKKLSPHKESRRRTPRRVKASSSIQVAETRLEPMLRGNRQRMDHIDDTEEESQDTVSFASLKETRSLPPASVLRELESEEVTWRRNGSFRTFHSFFNGIGQDTLDTFSLPSAVSAPKDRLAPRHRPMALTSSLPPPTSVVKPEFSTNRSGPLYAAPTELLPWSSVSSIKTHVTSTSPAKKLPYIRRKPR</sequence>
<dbReference type="AlphaFoldDB" id="A0A8K1CUB9"/>
<organism evidence="2 3">
    <name type="scientific">Pythium oligandrum</name>
    <name type="common">Mycoparasitic fungus</name>
    <dbReference type="NCBI Taxonomy" id="41045"/>
    <lineage>
        <taxon>Eukaryota</taxon>
        <taxon>Sar</taxon>
        <taxon>Stramenopiles</taxon>
        <taxon>Oomycota</taxon>
        <taxon>Peronosporomycetes</taxon>
        <taxon>Pythiales</taxon>
        <taxon>Pythiaceae</taxon>
        <taxon>Pythium</taxon>
    </lineage>
</organism>
<keyword evidence="3" id="KW-1185">Reference proteome</keyword>